<keyword evidence="6" id="KW-1003">Cell membrane</keyword>
<evidence type="ECO:0000256" key="3">
    <source>
        <dbReference type="ARBA" id="ARBA00005967"/>
    </source>
</evidence>
<dbReference type="EMBL" id="CP134145">
    <property type="protein sequence ID" value="WNC70723.1"/>
    <property type="molecule type" value="Genomic_DNA"/>
</dbReference>
<feature type="transmembrane region" description="Helical" evidence="21">
    <location>
        <begin position="64"/>
        <end position="84"/>
    </location>
</feature>
<dbReference type="EC" id="2.7.1.107" evidence="4 21"/>
<evidence type="ECO:0000256" key="4">
    <source>
        <dbReference type="ARBA" id="ARBA00012133"/>
    </source>
</evidence>
<organism evidence="22 23">
    <name type="scientific">Thalassotalea psychrophila</name>
    <dbReference type="NCBI Taxonomy" id="3065647"/>
    <lineage>
        <taxon>Bacteria</taxon>
        <taxon>Pseudomonadati</taxon>
        <taxon>Pseudomonadota</taxon>
        <taxon>Gammaproteobacteria</taxon>
        <taxon>Alteromonadales</taxon>
        <taxon>Colwelliaceae</taxon>
        <taxon>Thalassotalea</taxon>
    </lineage>
</organism>
<evidence type="ECO:0000256" key="13">
    <source>
        <dbReference type="ARBA" id="ARBA00022777"/>
    </source>
</evidence>
<accession>A0ABY9TQW9</accession>
<evidence type="ECO:0000256" key="21">
    <source>
        <dbReference type="RuleBase" id="RU363065"/>
    </source>
</evidence>
<evidence type="ECO:0000313" key="22">
    <source>
        <dbReference type="EMBL" id="WNC70723.1"/>
    </source>
</evidence>
<evidence type="ECO:0000313" key="23">
    <source>
        <dbReference type="Proteomes" id="UP001258994"/>
    </source>
</evidence>
<dbReference type="InterPro" id="IPR036945">
    <property type="entry name" value="DAGK_sf"/>
</dbReference>
<evidence type="ECO:0000256" key="17">
    <source>
        <dbReference type="ARBA" id="ARBA00023098"/>
    </source>
</evidence>
<keyword evidence="11" id="KW-0479">Metal-binding</keyword>
<comment type="cofactor">
    <cofactor evidence="1">
        <name>Mg(2+)</name>
        <dbReference type="ChEBI" id="CHEBI:18420"/>
    </cofactor>
</comment>
<keyword evidence="16 21" id="KW-1133">Transmembrane helix</keyword>
<evidence type="ECO:0000256" key="8">
    <source>
        <dbReference type="ARBA" id="ARBA00022519"/>
    </source>
</evidence>
<evidence type="ECO:0000256" key="18">
    <source>
        <dbReference type="ARBA" id="ARBA00023136"/>
    </source>
</evidence>
<keyword evidence="18 21" id="KW-0472">Membrane</keyword>
<sequence>MNDNKSPINKLNGTGIRRLFKATYCSIKGFKAAWIHESAFRQELLLVLILLPFSFVLAQSTNHWLVLIFSLLFLLFSELVNSALEALADKVCLDHDELIGRAKDIGSAIVFIALVFLKLVWIVATLQYFSIIS</sequence>
<keyword evidence="23" id="KW-1185">Reference proteome</keyword>
<keyword evidence="12 21" id="KW-0547">Nucleotide-binding</keyword>
<gene>
    <name evidence="22" type="ORF">RGQ13_11335</name>
</gene>
<protein>
    <recommendedName>
        <fullName evidence="5 21">Diacylglycerol kinase</fullName>
        <ecNumber evidence="4 21">2.7.1.107</ecNumber>
    </recommendedName>
</protein>
<evidence type="ECO:0000256" key="6">
    <source>
        <dbReference type="ARBA" id="ARBA00022475"/>
    </source>
</evidence>
<keyword evidence="7" id="KW-0444">Lipid biosynthesis</keyword>
<comment type="subcellular location">
    <subcellularLocation>
        <location evidence="2 21">Cell inner membrane</location>
        <topology evidence="2 21">Multi-pass membrane protein</topology>
    </subcellularLocation>
</comment>
<dbReference type="Proteomes" id="UP001258994">
    <property type="component" value="Chromosome"/>
</dbReference>
<dbReference type="GO" id="GO:0004143">
    <property type="term" value="F:ATP-dependent diacylglycerol kinase activity"/>
    <property type="evidence" value="ECO:0007669"/>
    <property type="project" value="UniProtKB-EC"/>
</dbReference>
<evidence type="ECO:0000256" key="2">
    <source>
        <dbReference type="ARBA" id="ARBA00004429"/>
    </source>
</evidence>
<comment type="similarity">
    <text evidence="3 21">Belongs to the bacterial diacylglycerol kinase family.</text>
</comment>
<proteinExistence type="inferred from homology"/>
<evidence type="ECO:0000256" key="20">
    <source>
        <dbReference type="ARBA" id="ARBA00023264"/>
    </source>
</evidence>
<evidence type="ECO:0000256" key="15">
    <source>
        <dbReference type="ARBA" id="ARBA00022842"/>
    </source>
</evidence>
<feature type="transmembrane region" description="Helical" evidence="21">
    <location>
        <begin position="40"/>
        <end position="58"/>
    </location>
</feature>
<evidence type="ECO:0000256" key="9">
    <source>
        <dbReference type="ARBA" id="ARBA00022679"/>
    </source>
</evidence>
<keyword evidence="10 21" id="KW-0812">Transmembrane</keyword>
<keyword evidence="14 21" id="KW-0067">ATP-binding</keyword>
<evidence type="ECO:0000256" key="7">
    <source>
        <dbReference type="ARBA" id="ARBA00022516"/>
    </source>
</evidence>
<comment type="function">
    <text evidence="21">Catalyzes the ATP-dependent phosphorylation of sn-l,2-diacylglycerol (DAG) to phosphatidic acid. Involved in the recycling of diacylglycerol produced as a by-product during membrane-derived oligosaccharide (MDO) biosynthesis.</text>
</comment>
<dbReference type="InterPro" id="IPR033718">
    <property type="entry name" value="DAGK_prok"/>
</dbReference>
<evidence type="ECO:0000256" key="11">
    <source>
        <dbReference type="ARBA" id="ARBA00022723"/>
    </source>
</evidence>
<dbReference type="Gene3D" id="1.10.287.3610">
    <property type="match status" value="1"/>
</dbReference>
<evidence type="ECO:0000256" key="14">
    <source>
        <dbReference type="ARBA" id="ARBA00022840"/>
    </source>
</evidence>
<keyword evidence="17 21" id="KW-0443">Lipid metabolism</keyword>
<dbReference type="Pfam" id="PF01219">
    <property type="entry name" value="DAGK_prokar"/>
    <property type="match status" value="1"/>
</dbReference>
<evidence type="ECO:0000256" key="1">
    <source>
        <dbReference type="ARBA" id="ARBA00001946"/>
    </source>
</evidence>
<dbReference type="PANTHER" id="PTHR34299:SF1">
    <property type="entry name" value="DIACYLGLYCEROL KINASE"/>
    <property type="match status" value="1"/>
</dbReference>
<evidence type="ECO:0000256" key="5">
    <source>
        <dbReference type="ARBA" id="ARBA00017575"/>
    </source>
</evidence>
<evidence type="ECO:0000256" key="16">
    <source>
        <dbReference type="ARBA" id="ARBA00022989"/>
    </source>
</evidence>
<dbReference type="PANTHER" id="PTHR34299">
    <property type="entry name" value="DIACYLGLYCEROL KINASE"/>
    <property type="match status" value="1"/>
</dbReference>
<keyword evidence="19" id="KW-0594">Phospholipid biosynthesis</keyword>
<keyword evidence="15" id="KW-0460">Magnesium</keyword>
<name>A0ABY9TQW9_9GAMM</name>
<reference evidence="23" key="1">
    <citation type="submission" date="2023-09" db="EMBL/GenBank/DDBJ databases">
        <authorList>
            <person name="Zhang C."/>
        </authorList>
    </citation>
    <scope>NUCLEOTIDE SEQUENCE [LARGE SCALE GENOMIC DNA]</scope>
    <source>
        <strain evidence="23">SQ149</strain>
    </source>
</reference>
<dbReference type="RefSeq" id="WP_348389862.1">
    <property type="nucleotide sequence ID" value="NZ_CP134145.1"/>
</dbReference>
<dbReference type="CDD" id="cd14264">
    <property type="entry name" value="DAGK_IM"/>
    <property type="match status" value="1"/>
</dbReference>
<keyword evidence="8 21" id="KW-0997">Cell inner membrane</keyword>
<comment type="catalytic activity">
    <reaction evidence="21">
        <text>a 1,2-diacyl-sn-glycerol + ATP = a 1,2-diacyl-sn-glycero-3-phosphate + ADP + H(+)</text>
        <dbReference type="Rhea" id="RHEA:10272"/>
        <dbReference type="ChEBI" id="CHEBI:15378"/>
        <dbReference type="ChEBI" id="CHEBI:17815"/>
        <dbReference type="ChEBI" id="CHEBI:30616"/>
        <dbReference type="ChEBI" id="CHEBI:58608"/>
        <dbReference type="ChEBI" id="CHEBI:456216"/>
        <dbReference type="EC" id="2.7.1.107"/>
    </reaction>
</comment>
<feature type="transmembrane region" description="Helical" evidence="21">
    <location>
        <begin position="105"/>
        <end position="129"/>
    </location>
</feature>
<keyword evidence="13 21" id="KW-0418">Kinase</keyword>
<keyword evidence="20 21" id="KW-1208">Phospholipid metabolism</keyword>
<evidence type="ECO:0000256" key="10">
    <source>
        <dbReference type="ARBA" id="ARBA00022692"/>
    </source>
</evidence>
<evidence type="ECO:0000256" key="19">
    <source>
        <dbReference type="ARBA" id="ARBA00023209"/>
    </source>
</evidence>
<dbReference type="InterPro" id="IPR000829">
    <property type="entry name" value="DAGK"/>
</dbReference>
<evidence type="ECO:0000256" key="12">
    <source>
        <dbReference type="ARBA" id="ARBA00022741"/>
    </source>
</evidence>
<keyword evidence="9 21" id="KW-0808">Transferase</keyword>